<dbReference type="Proteomes" id="UP000014629">
    <property type="component" value="Unassembled WGS sequence"/>
</dbReference>
<feature type="transmembrane region" description="Helical" evidence="1">
    <location>
        <begin position="116"/>
        <end position="140"/>
    </location>
</feature>
<gene>
    <name evidence="2" type="ORF">STRAU_2984</name>
</gene>
<dbReference type="EMBL" id="AOPZ01000126">
    <property type="protein sequence ID" value="EPH43945.1"/>
    <property type="molecule type" value="Genomic_DNA"/>
</dbReference>
<evidence type="ECO:0000256" key="1">
    <source>
        <dbReference type="SAM" id="Phobius"/>
    </source>
</evidence>
<evidence type="ECO:0008006" key="4">
    <source>
        <dbReference type="Google" id="ProtNLM"/>
    </source>
</evidence>
<feature type="transmembrane region" description="Helical" evidence="1">
    <location>
        <begin position="191"/>
        <end position="218"/>
    </location>
</feature>
<reference evidence="2 3" key="1">
    <citation type="submission" date="2013-02" db="EMBL/GenBank/DDBJ databases">
        <title>Draft Genome Sequence of Streptomyces aurantiacus, Which Produces Setomimycin.</title>
        <authorList>
            <person name="Gruening B.A."/>
            <person name="Praeg A."/>
            <person name="Erxleben A."/>
            <person name="Guenther S."/>
            <person name="Mueller M."/>
        </authorList>
    </citation>
    <scope>NUCLEOTIDE SEQUENCE [LARGE SCALE GENOMIC DNA]</scope>
    <source>
        <strain evidence="2 3">JA 4570</strain>
    </source>
</reference>
<comment type="caution">
    <text evidence="2">The sequence shown here is derived from an EMBL/GenBank/DDBJ whole genome shotgun (WGS) entry which is preliminary data.</text>
</comment>
<evidence type="ECO:0000313" key="3">
    <source>
        <dbReference type="Proteomes" id="UP000014629"/>
    </source>
</evidence>
<protein>
    <recommendedName>
        <fullName evidence="4">ABC transporter permease</fullName>
    </recommendedName>
</protein>
<dbReference type="PATRIC" id="fig|1286094.4.peg.2953"/>
<keyword evidence="3" id="KW-1185">Reference proteome</keyword>
<proteinExistence type="predicted"/>
<dbReference type="GO" id="GO:0140359">
    <property type="term" value="F:ABC-type transporter activity"/>
    <property type="evidence" value="ECO:0007669"/>
    <property type="project" value="InterPro"/>
</dbReference>
<keyword evidence="1" id="KW-0472">Membrane</keyword>
<sequence length="266" mass="26929">MTAPTVPHAPAPAGRHRFAHAARMEWIKLRSLRSTLWALLLTVAGMIAIGVVTMANTKVPSAAKAAEFDPTNNVLAGVALGQLVVGVLGVLVVTGEYSSGSIRSTLAAIPDRRTLLMAKAAVYGALTLLVGEAVALVTFFAGRAALADGVPRPGIGDPGVLRAVLLSGAYLGLIGLLGIGIGALTRHTASAIAALVGVTFVLPAVIGGISGTTVAKFFPTMIAGNSLAVAKPVSDMLSPWTGLAVLCLYVAVVLGAGARLLARRDA</sequence>
<evidence type="ECO:0000313" key="2">
    <source>
        <dbReference type="EMBL" id="EPH43945.1"/>
    </source>
</evidence>
<dbReference type="OrthoDB" id="3297477at2"/>
<dbReference type="AlphaFoldDB" id="S3ZZR4"/>
<dbReference type="RefSeq" id="WP_016641112.1">
    <property type="nucleotide sequence ID" value="NZ_AOPZ01000126.1"/>
</dbReference>
<feature type="transmembrane region" description="Helical" evidence="1">
    <location>
        <begin position="238"/>
        <end position="262"/>
    </location>
</feature>
<feature type="transmembrane region" description="Helical" evidence="1">
    <location>
        <begin position="75"/>
        <end position="95"/>
    </location>
</feature>
<name>S3ZZR4_9ACTN</name>
<feature type="transmembrane region" description="Helical" evidence="1">
    <location>
        <begin position="36"/>
        <end position="55"/>
    </location>
</feature>
<organism evidence="2 3">
    <name type="scientific">Streptomyces aurantiacus JA 4570</name>
    <dbReference type="NCBI Taxonomy" id="1286094"/>
    <lineage>
        <taxon>Bacteria</taxon>
        <taxon>Bacillati</taxon>
        <taxon>Actinomycetota</taxon>
        <taxon>Actinomycetes</taxon>
        <taxon>Kitasatosporales</taxon>
        <taxon>Streptomycetaceae</taxon>
        <taxon>Streptomyces</taxon>
        <taxon>Streptomyces aurantiacus group</taxon>
    </lineage>
</organism>
<dbReference type="GO" id="GO:0005886">
    <property type="term" value="C:plasma membrane"/>
    <property type="evidence" value="ECO:0007669"/>
    <property type="project" value="UniProtKB-SubCell"/>
</dbReference>
<dbReference type="Pfam" id="PF12730">
    <property type="entry name" value="ABC2_membrane_4"/>
    <property type="match status" value="1"/>
</dbReference>
<keyword evidence="1" id="KW-0812">Transmembrane</keyword>
<accession>S3ZZR4</accession>
<feature type="transmembrane region" description="Helical" evidence="1">
    <location>
        <begin position="160"/>
        <end position="184"/>
    </location>
</feature>
<keyword evidence="1" id="KW-1133">Transmembrane helix</keyword>